<reference evidence="2 3" key="1">
    <citation type="journal article" date="2017" name="Curr. Biol.">
        <title>Genome architecture and evolution of a unichromosomal asexual nematode.</title>
        <authorList>
            <person name="Fradin H."/>
            <person name="Zegar C."/>
            <person name="Gutwein M."/>
            <person name="Lucas J."/>
            <person name="Kovtun M."/>
            <person name="Corcoran D."/>
            <person name="Baugh L.R."/>
            <person name="Kiontke K."/>
            <person name="Gunsalus K."/>
            <person name="Fitch D.H."/>
            <person name="Piano F."/>
        </authorList>
    </citation>
    <scope>NUCLEOTIDE SEQUENCE [LARGE SCALE GENOMIC DNA]</scope>
    <source>
        <strain evidence="2">PF1309</strain>
    </source>
</reference>
<organism evidence="2 3">
    <name type="scientific">Diploscapter pachys</name>
    <dbReference type="NCBI Taxonomy" id="2018661"/>
    <lineage>
        <taxon>Eukaryota</taxon>
        <taxon>Metazoa</taxon>
        <taxon>Ecdysozoa</taxon>
        <taxon>Nematoda</taxon>
        <taxon>Chromadorea</taxon>
        <taxon>Rhabditida</taxon>
        <taxon>Rhabditina</taxon>
        <taxon>Rhabditomorpha</taxon>
        <taxon>Rhabditoidea</taxon>
        <taxon>Rhabditidae</taxon>
        <taxon>Diploscapter</taxon>
    </lineage>
</organism>
<name>A0A2A2LLY7_9BILA</name>
<evidence type="ECO:0008006" key="4">
    <source>
        <dbReference type="Google" id="ProtNLM"/>
    </source>
</evidence>
<feature type="chain" id="PRO_5012426235" description="CUB-like domain-containing protein" evidence="1">
    <location>
        <begin position="22"/>
        <end position="421"/>
    </location>
</feature>
<evidence type="ECO:0000313" key="3">
    <source>
        <dbReference type="Proteomes" id="UP000218231"/>
    </source>
</evidence>
<evidence type="ECO:0000256" key="1">
    <source>
        <dbReference type="SAM" id="SignalP"/>
    </source>
</evidence>
<dbReference type="Proteomes" id="UP000218231">
    <property type="component" value="Unassembled WGS sequence"/>
</dbReference>
<keyword evidence="3" id="KW-1185">Reference proteome</keyword>
<evidence type="ECO:0000313" key="2">
    <source>
        <dbReference type="EMBL" id="PAV87169.1"/>
    </source>
</evidence>
<gene>
    <name evidence="2" type="ORF">WR25_02384</name>
</gene>
<dbReference type="EMBL" id="LIAE01006601">
    <property type="protein sequence ID" value="PAV87169.1"/>
    <property type="molecule type" value="Genomic_DNA"/>
</dbReference>
<keyword evidence="1" id="KW-0732">Signal</keyword>
<accession>A0A2A2LLY7</accession>
<protein>
    <recommendedName>
        <fullName evidence="4">CUB-like domain-containing protein</fullName>
    </recommendedName>
</protein>
<proteinExistence type="predicted"/>
<feature type="signal peptide" evidence="1">
    <location>
        <begin position="1"/>
        <end position="21"/>
    </location>
</feature>
<comment type="caution">
    <text evidence="2">The sequence shown here is derived from an EMBL/GenBank/DDBJ whole genome shotgun (WGS) entry which is preliminary data.</text>
</comment>
<dbReference type="AlphaFoldDB" id="A0A2A2LLY7"/>
<sequence>MNTLIVICALFLAEFPQYGISQRPNATYECHNIACGMTSPLKLNYSYDPRVERYKIDFNSTDNCILYFTFVTSNVYDRAIRIDSDYYYSYLPGDTYGSAVTISPIVSEATLTLDWNLYACPDLPTSNYTTDSTKSTCNSTVLVTVTTDRVDFTSNVIELKSGTGYLYDFTNNKTNSSLTVKMTPNDLSPTRGLIILHQCDGYLASKSYIDSIDCGRILFFNGTNYVGRMLGYDNNITQTQFTSVTIYYSYWPQLYAQVYFYSPVVQYIDPFNQYRIATNEISSYLRVDGNIDYIDSEMPYAVEARFVNLKQTNKKYLNYVRLNVTAVLLVYEGFAEITGPNFPEENLIARISQTGFVDGVSLTSSPIYTFVAVGDDVYYTLGDTGMVPNAKSPTYTKLSLSFNINLISSFVLLVTSMICLY</sequence>